<feature type="active site" description="Proton acceptor" evidence="8">
    <location>
        <position position="239"/>
    </location>
</feature>
<evidence type="ECO:0000256" key="1">
    <source>
        <dbReference type="ARBA" id="ARBA00005196"/>
    </source>
</evidence>
<comment type="function">
    <text evidence="8">Catalyzes the stereoinversion of LL-2,6-diaminopimelate (L,L-DAP) to meso-diaminopimelate (meso-DAP), a precursor of L-lysine and an essential component of the bacterial peptidoglycan.</text>
</comment>
<evidence type="ECO:0000313" key="11">
    <source>
        <dbReference type="Proteomes" id="UP000006462"/>
    </source>
</evidence>
<keyword evidence="11" id="KW-1185">Reference proteome</keyword>
<comment type="subcellular location">
    <subcellularLocation>
        <location evidence="8">Cytoplasm</location>
    </subcellularLocation>
</comment>
<dbReference type="PANTHER" id="PTHR31689">
    <property type="entry name" value="DIAMINOPIMELATE EPIMERASE, CHLOROPLASTIC"/>
    <property type="match status" value="1"/>
</dbReference>
<dbReference type="InterPro" id="IPR001653">
    <property type="entry name" value="DAP_epimerase_DapF"/>
</dbReference>
<evidence type="ECO:0000256" key="3">
    <source>
        <dbReference type="ARBA" id="ARBA00013080"/>
    </source>
</evidence>
<organism evidence="10 11">
    <name type="scientific">Pyramidobacter piscolens W5455</name>
    <dbReference type="NCBI Taxonomy" id="352165"/>
    <lineage>
        <taxon>Bacteria</taxon>
        <taxon>Thermotogati</taxon>
        <taxon>Synergistota</taxon>
        <taxon>Synergistia</taxon>
        <taxon>Synergistales</taxon>
        <taxon>Dethiosulfovibrionaceae</taxon>
        <taxon>Pyramidobacter</taxon>
    </lineage>
</organism>
<proteinExistence type="inferred from homology"/>
<comment type="pathway">
    <text evidence="1 8">Amino-acid biosynthesis; L-lysine biosynthesis via DAP pathway; DL-2,6-diaminopimelate from LL-2,6-diaminopimelate: step 1/1.</text>
</comment>
<dbReference type="SUPFAM" id="SSF54506">
    <property type="entry name" value="Diaminopimelate epimerase-like"/>
    <property type="match status" value="2"/>
</dbReference>
<sequence>MRNETESFGQSAPLEVKLEWKIKALRGGTTMEFWKINGNGNDFITLDMLAAQKPAHELAELARRLCRRRASVGADGLLIVEPSAGAHFRMRLFNADGSEAEMCGNGARCIARFAYERGVAPAEMTFETLAGVMRARVEGSFAEIDLGEQSFAPDWIDRPLTMDGAAFRSCFLWVGVPHLVLFAPEELSRDDCRRIGRAFRADASLFPQGCNVNFARPVGRGELSAVTYERGVEDLTDSCGTGSVAAALSAGLLFGMDSPIEVHNPGGTNRVAFERLDGTRFRTVLGGDTAVVAKGELGPDA</sequence>
<protein>
    <recommendedName>
        <fullName evidence="3 8">Diaminopimelate epimerase</fullName>
        <shortName evidence="8">DAP epimerase</shortName>
        <ecNumber evidence="3 8">5.1.1.7</ecNumber>
    </recommendedName>
    <alternativeName>
        <fullName evidence="8">PLP-independent amino acid racemase</fullName>
    </alternativeName>
</protein>
<dbReference type="EMBL" id="ADFP01000039">
    <property type="protein sequence ID" value="EFB91490.1"/>
    <property type="molecule type" value="Genomic_DNA"/>
</dbReference>
<evidence type="ECO:0000313" key="10">
    <source>
        <dbReference type="EMBL" id="EFB91490.1"/>
    </source>
</evidence>
<feature type="site" description="Could be important to modulate the pK values of the two catalytic cysteine residues" evidence="8">
    <location>
        <position position="178"/>
    </location>
</feature>
<feature type="binding site" evidence="8">
    <location>
        <position position="94"/>
    </location>
    <ligand>
        <name>substrate</name>
    </ligand>
</feature>
<dbReference type="Proteomes" id="UP000006462">
    <property type="component" value="Unassembled WGS sequence"/>
</dbReference>
<feature type="site" description="Could be important to modulate the pK values of the two catalytic cysteine residues" evidence="8">
    <location>
        <position position="229"/>
    </location>
</feature>
<evidence type="ECO:0000256" key="5">
    <source>
        <dbReference type="ARBA" id="ARBA00023154"/>
    </source>
</evidence>
<feature type="active site" description="Proton donor" evidence="8">
    <location>
        <position position="103"/>
    </location>
</feature>
<dbReference type="NCBIfam" id="TIGR00652">
    <property type="entry name" value="DapF"/>
    <property type="match status" value="1"/>
</dbReference>
<evidence type="ECO:0000256" key="8">
    <source>
        <dbReference type="HAMAP-Rule" id="MF_00197"/>
    </source>
</evidence>
<dbReference type="Pfam" id="PF01678">
    <property type="entry name" value="DAP_epimerase"/>
    <property type="match status" value="2"/>
</dbReference>
<comment type="subunit">
    <text evidence="8">Homodimer.</text>
</comment>
<name>A0ABM9ZX51_9BACT</name>
<dbReference type="GO" id="GO:0008837">
    <property type="term" value="F:diaminopimelate epimerase activity"/>
    <property type="evidence" value="ECO:0007669"/>
    <property type="project" value="UniProtKB-EC"/>
</dbReference>
<dbReference type="PANTHER" id="PTHR31689:SF0">
    <property type="entry name" value="DIAMINOPIMELATE EPIMERASE"/>
    <property type="match status" value="1"/>
</dbReference>
<feature type="binding site" evidence="8">
    <location>
        <begin position="229"/>
        <end position="230"/>
    </location>
    <ligand>
        <name>substrate</name>
    </ligand>
</feature>
<evidence type="ECO:0000256" key="6">
    <source>
        <dbReference type="ARBA" id="ARBA00023235"/>
    </source>
</evidence>
<comment type="similarity">
    <text evidence="2 8">Belongs to the diaminopimelate epimerase family.</text>
</comment>
<keyword evidence="5 8" id="KW-0457">Lysine biosynthesis</keyword>
<keyword evidence="6 8" id="KW-0413">Isomerase</keyword>
<dbReference type="Gene3D" id="3.10.310.10">
    <property type="entry name" value="Diaminopimelate Epimerase, Chain A, domain 1"/>
    <property type="match status" value="2"/>
</dbReference>
<evidence type="ECO:0000256" key="2">
    <source>
        <dbReference type="ARBA" id="ARBA00010219"/>
    </source>
</evidence>
<feature type="active site" evidence="9">
    <location>
        <position position="103"/>
    </location>
</feature>
<evidence type="ECO:0000256" key="7">
    <source>
        <dbReference type="ARBA" id="ARBA00051712"/>
    </source>
</evidence>
<comment type="caution">
    <text evidence="8">Lacks conserved residue(s) required for the propagation of feature annotation.</text>
</comment>
<gene>
    <name evidence="8 10" type="primary">dapF</name>
    <name evidence="10" type="ORF">HMPREF7215_1575</name>
</gene>
<dbReference type="InterPro" id="IPR018510">
    <property type="entry name" value="DAP_epimerase_AS"/>
</dbReference>
<evidence type="ECO:0000256" key="9">
    <source>
        <dbReference type="PROSITE-ProRule" id="PRU10125"/>
    </source>
</evidence>
<dbReference type="EC" id="5.1.1.7" evidence="3 8"/>
<comment type="caution">
    <text evidence="10">The sequence shown here is derived from an EMBL/GenBank/DDBJ whole genome shotgun (WGS) entry which is preliminary data.</text>
</comment>
<dbReference type="PROSITE" id="PS01326">
    <property type="entry name" value="DAP_EPIMERASE"/>
    <property type="match status" value="1"/>
</dbReference>
<feature type="binding site" evidence="8">
    <location>
        <position position="41"/>
    </location>
    <ligand>
        <name>substrate</name>
    </ligand>
</feature>
<dbReference type="HAMAP" id="MF_00197">
    <property type="entry name" value="DAP_epimerase"/>
    <property type="match status" value="1"/>
</dbReference>
<keyword evidence="8" id="KW-0963">Cytoplasm</keyword>
<reference evidence="10 11" key="1">
    <citation type="submission" date="2009-12" db="EMBL/GenBank/DDBJ databases">
        <authorList>
            <person name="Shrivastava S."/>
            <person name="Madupu R."/>
            <person name="Durkin A.S."/>
            <person name="Torralba M."/>
            <person name="Methe B."/>
            <person name="Sutton G.G."/>
            <person name="Strausberg R.L."/>
            <person name="Nelson K.E."/>
        </authorList>
    </citation>
    <scope>NUCLEOTIDE SEQUENCE [LARGE SCALE GENOMIC DNA]</scope>
    <source>
        <strain evidence="10 11">W5455</strain>
    </source>
</reference>
<accession>A0ABM9ZX51</accession>
<evidence type="ECO:0000256" key="4">
    <source>
        <dbReference type="ARBA" id="ARBA00022605"/>
    </source>
</evidence>
<feature type="binding site" evidence="8">
    <location>
        <begin position="104"/>
        <end position="105"/>
    </location>
    <ligand>
        <name>substrate</name>
    </ligand>
</feature>
<comment type="catalytic activity">
    <reaction evidence="7 8">
        <text>(2S,6S)-2,6-diaminopimelate = meso-2,6-diaminopimelate</text>
        <dbReference type="Rhea" id="RHEA:15393"/>
        <dbReference type="ChEBI" id="CHEBI:57609"/>
        <dbReference type="ChEBI" id="CHEBI:57791"/>
        <dbReference type="EC" id="5.1.1.7"/>
    </reaction>
</comment>
<feature type="binding site" evidence="8">
    <location>
        <position position="211"/>
    </location>
    <ligand>
        <name>substrate</name>
    </ligand>
</feature>
<keyword evidence="4 8" id="KW-0028">Amino-acid biosynthesis</keyword>
<feature type="binding site" evidence="8">
    <location>
        <begin position="240"/>
        <end position="241"/>
    </location>
    <ligand>
        <name>substrate</name>
    </ligand>
</feature>